<evidence type="ECO:0000256" key="2">
    <source>
        <dbReference type="ARBA" id="ARBA00022692"/>
    </source>
</evidence>
<dbReference type="STRING" id="454130.A0A0U5FNL8"/>
<dbReference type="OMA" id="HLWRKVG"/>
<protein>
    <recommendedName>
        <fullName evidence="7">Rhodopsin domain-containing protein</fullName>
    </recommendedName>
</protein>
<evidence type="ECO:0000256" key="6">
    <source>
        <dbReference type="SAM" id="Phobius"/>
    </source>
</evidence>
<dbReference type="GO" id="GO:0016020">
    <property type="term" value="C:membrane"/>
    <property type="evidence" value="ECO:0007669"/>
    <property type="project" value="UniProtKB-SubCell"/>
</dbReference>
<evidence type="ECO:0000256" key="1">
    <source>
        <dbReference type="ARBA" id="ARBA00004141"/>
    </source>
</evidence>
<feature type="transmembrane region" description="Helical" evidence="6">
    <location>
        <begin position="20"/>
        <end position="40"/>
    </location>
</feature>
<dbReference type="OrthoDB" id="5417844at2759"/>
<comment type="similarity">
    <text evidence="5">Belongs to the SAT4 family.</text>
</comment>
<evidence type="ECO:0000259" key="7">
    <source>
        <dbReference type="Pfam" id="PF20684"/>
    </source>
</evidence>
<dbReference type="PANTHER" id="PTHR33048">
    <property type="entry name" value="PTH11-LIKE INTEGRAL MEMBRANE PROTEIN (AFU_ORTHOLOGUE AFUA_5G11245)"/>
    <property type="match status" value="1"/>
</dbReference>
<gene>
    <name evidence="8" type="ORF">ASPCAL00515</name>
</gene>
<sequence>MSLSDYSPEYLAEDSSGDSFVQITVMPALATVFVALRIGVHLWRKVGFHLDDWLVLVSIAFAWGMYVVFALGYQKVPVGRHVVVLTREESATMQEYFFITYHLYATVLATTKWSILAMYYRIFPTRFMKWSTLVISVVVAMWWIACILVSVFGCHPIRKNWDLFAEGWCIDNVKVFIGKAVPNFTTDFIMLSLPINEVRKLHMKTTQKIALSTVFLTGGVGCAASVVRFAQIREMSRDNTDPSWILPDNLLWTTVEPCVGIIAACLPPLRPLLTVLLKRAGLGRLWPNREEKKPNVPPEIVTIGGSGGKRVLIREASSRSDLLHEYDSRTVVEGPSFAGSGTLAA</sequence>
<reference evidence="9" key="1">
    <citation type="journal article" date="2016" name="Genome Announc.">
        <title>Draft genome sequences of fungus Aspergillus calidoustus.</title>
        <authorList>
            <person name="Horn F."/>
            <person name="Linde J."/>
            <person name="Mattern D.J."/>
            <person name="Walther G."/>
            <person name="Guthke R."/>
            <person name="Scherlach K."/>
            <person name="Martin K."/>
            <person name="Brakhage A.A."/>
            <person name="Petzke L."/>
            <person name="Valiante V."/>
        </authorList>
    </citation>
    <scope>NUCLEOTIDE SEQUENCE [LARGE SCALE GENOMIC DNA]</scope>
    <source>
        <strain evidence="9">SF006504</strain>
    </source>
</reference>
<dbReference type="AlphaFoldDB" id="A0A0U5FNL8"/>
<dbReference type="InterPro" id="IPR049326">
    <property type="entry name" value="Rhodopsin_dom_fungi"/>
</dbReference>
<keyword evidence="4 6" id="KW-0472">Membrane</keyword>
<feature type="domain" description="Rhodopsin" evidence="7">
    <location>
        <begin position="36"/>
        <end position="274"/>
    </location>
</feature>
<dbReference type="PANTHER" id="PTHR33048:SF163">
    <property type="entry name" value="INTEGRAL MEMBRANE PROTEIN (AFU_ORTHOLOGUE AFUA_8G05510)"/>
    <property type="match status" value="1"/>
</dbReference>
<accession>A0A0U5FNL8</accession>
<keyword evidence="3 6" id="KW-1133">Transmembrane helix</keyword>
<keyword evidence="9" id="KW-1185">Reference proteome</keyword>
<evidence type="ECO:0000256" key="4">
    <source>
        <dbReference type="ARBA" id="ARBA00023136"/>
    </source>
</evidence>
<evidence type="ECO:0000256" key="5">
    <source>
        <dbReference type="ARBA" id="ARBA00038359"/>
    </source>
</evidence>
<evidence type="ECO:0000256" key="3">
    <source>
        <dbReference type="ARBA" id="ARBA00022989"/>
    </source>
</evidence>
<comment type="subcellular location">
    <subcellularLocation>
        <location evidence="1">Membrane</location>
        <topology evidence="1">Multi-pass membrane protein</topology>
    </subcellularLocation>
</comment>
<dbReference type="EMBL" id="CDMC01000001">
    <property type="protein sequence ID" value="CEL00923.1"/>
    <property type="molecule type" value="Genomic_DNA"/>
</dbReference>
<feature type="transmembrane region" description="Helical" evidence="6">
    <location>
        <begin position="209"/>
        <end position="230"/>
    </location>
</feature>
<dbReference type="Proteomes" id="UP000054771">
    <property type="component" value="Unassembled WGS sequence"/>
</dbReference>
<dbReference type="InterPro" id="IPR052337">
    <property type="entry name" value="SAT4-like"/>
</dbReference>
<evidence type="ECO:0000313" key="9">
    <source>
        <dbReference type="Proteomes" id="UP000054771"/>
    </source>
</evidence>
<evidence type="ECO:0000313" key="8">
    <source>
        <dbReference type="EMBL" id="CEL00923.1"/>
    </source>
</evidence>
<feature type="transmembrane region" description="Helical" evidence="6">
    <location>
        <begin position="132"/>
        <end position="153"/>
    </location>
</feature>
<feature type="transmembrane region" description="Helical" evidence="6">
    <location>
        <begin position="52"/>
        <end position="76"/>
    </location>
</feature>
<proteinExistence type="inferred from homology"/>
<feature type="transmembrane region" description="Helical" evidence="6">
    <location>
        <begin position="96"/>
        <end position="120"/>
    </location>
</feature>
<organism evidence="8 9">
    <name type="scientific">Aspergillus calidoustus</name>
    <dbReference type="NCBI Taxonomy" id="454130"/>
    <lineage>
        <taxon>Eukaryota</taxon>
        <taxon>Fungi</taxon>
        <taxon>Dikarya</taxon>
        <taxon>Ascomycota</taxon>
        <taxon>Pezizomycotina</taxon>
        <taxon>Eurotiomycetes</taxon>
        <taxon>Eurotiomycetidae</taxon>
        <taxon>Eurotiales</taxon>
        <taxon>Aspergillaceae</taxon>
        <taxon>Aspergillus</taxon>
        <taxon>Aspergillus subgen. Nidulantes</taxon>
    </lineage>
</organism>
<name>A0A0U5FNL8_ASPCI</name>
<keyword evidence="2 6" id="KW-0812">Transmembrane</keyword>
<dbReference type="Pfam" id="PF20684">
    <property type="entry name" value="Fung_rhodopsin"/>
    <property type="match status" value="1"/>
</dbReference>